<protein>
    <recommendedName>
        <fullName evidence="3">Extradiol ring-cleavage dioxygenase LigAB LigA subunit domain-containing protein</fullName>
    </recommendedName>
</protein>
<evidence type="ECO:0000313" key="2">
    <source>
        <dbReference type="Proteomes" id="UP000731465"/>
    </source>
</evidence>
<gene>
    <name evidence="1" type="ORF">J5V48_05040</name>
</gene>
<comment type="caution">
    <text evidence="1">The sequence shown here is derived from an EMBL/GenBank/DDBJ whole genome shotgun (WGS) entry which is preliminary data.</text>
</comment>
<reference evidence="1 2" key="1">
    <citation type="submission" date="2021-03" db="EMBL/GenBank/DDBJ databases">
        <title>Succinivibrio sp. nov. isolated from feces of cow.</title>
        <authorList>
            <person name="Choi J.-Y."/>
        </authorList>
    </citation>
    <scope>NUCLEOTIDE SEQUENCE [LARGE SCALE GENOMIC DNA]</scope>
    <source>
        <strain evidence="1 2">AGMB01872</strain>
    </source>
</reference>
<dbReference type="RefSeq" id="WP_219937479.1">
    <property type="nucleotide sequence ID" value="NZ_JAGFNY010000013.1"/>
</dbReference>
<evidence type="ECO:0000313" key="1">
    <source>
        <dbReference type="EMBL" id="MBW7570257.1"/>
    </source>
</evidence>
<sequence>MRIPEKLPNPPKYRDFPEMTKEEWEDYYACREKYDIEMTDEEIESIFEESDALFERGLNEEACTILNRIPAEPFTAISAKIAGGFRAIKFLNLSKAKKVYPDEF</sequence>
<evidence type="ECO:0008006" key="3">
    <source>
        <dbReference type="Google" id="ProtNLM"/>
    </source>
</evidence>
<organism evidence="1 2">
    <name type="scientific">Succinivibrio faecicola</name>
    <dbReference type="NCBI Taxonomy" id="2820300"/>
    <lineage>
        <taxon>Bacteria</taxon>
        <taxon>Pseudomonadati</taxon>
        <taxon>Pseudomonadota</taxon>
        <taxon>Gammaproteobacteria</taxon>
        <taxon>Aeromonadales</taxon>
        <taxon>Succinivibrionaceae</taxon>
        <taxon>Succinivibrio</taxon>
    </lineage>
</organism>
<proteinExistence type="predicted"/>
<name>A0ABS7DGM3_9GAMM</name>
<dbReference type="Proteomes" id="UP000731465">
    <property type="component" value="Unassembled WGS sequence"/>
</dbReference>
<keyword evidence="2" id="KW-1185">Reference proteome</keyword>
<dbReference type="EMBL" id="JAGFNY010000013">
    <property type="protein sequence ID" value="MBW7570257.1"/>
    <property type="molecule type" value="Genomic_DNA"/>
</dbReference>
<accession>A0ABS7DGM3</accession>